<dbReference type="SMART" id="SM00267">
    <property type="entry name" value="GGDEF"/>
    <property type="match status" value="1"/>
</dbReference>
<evidence type="ECO:0000313" key="5">
    <source>
        <dbReference type="EMBL" id="QIB37226.1"/>
    </source>
</evidence>
<dbReference type="GO" id="GO:0005886">
    <property type="term" value="C:plasma membrane"/>
    <property type="evidence" value="ECO:0007669"/>
    <property type="project" value="TreeGrafter"/>
</dbReference>
<dbReference type="PROSITE" id="PS50887">
    <property type="entry name" value="GGDEF"/>
    <property type="match status" value="1"/>
</dbReference>
<feature type="transmembrane region" description="Helical" evidence="3">
    <location>
        <begin position="96"/>
        <end position="115"/>
    </location>
</feature>
<dbReference type="InterPro" id="IPR043128">
    <property type="entry name" value="Rev_trsase/Diguanyl_cyclase"/>
</dbReference>
<dbReference type="SUPFAM" id="SSF55073">
    <property type="entry name" value="Nucleotide cyclase"/>
    <property type="match status" value="1"/>
</dbReference>
<reference evidence="5 6" key="1">
    <citation type="submission" date="2020-02" db="EMBL/GenBank/DDBJ databases">
        <title>Plant-Promoting Endophytic Bacterium Rhizobium oryzihabitans sp. nov., Isolated from the Root of Rice.</title>
        <authorList>
            <person name="zhao J."/>
            <person name="Zhang G."/>
        </authorList>
    </citation>
    <scope>NUCLEOTIDE SEQUENCE [LARGE SCALE GENOMIC DNA]</scope>
    <source>
        <strain evidence="5 6">M15</strain>
    </source>
</reference>
<dbReference type="Proteomes" id="UP000464865">
    <property type="component" value="Chromosome M15-11"/>
</dbReference>
<evidence type="ECO:0000256" key="1">
    <source>
        <dbReference type="ARBA" id="ARBA00012528"/>
    </source>
</evidence>
<keyword evidence="3" id="KW-0812">Transmembrane</keyword>
<dbReference type="KEGG" id="roy:G3A56_03795"/>
<dbReference type="EMBL" id="CP048632">
    <property type="protein sequence ID" value="QIB37226.1"/>
    <property type="molecule type" value="Genomic_DNA"/>
</dbReference>
<dbReference type="PANTHER" id="PTHR45138:SF9">
    <property type="entry name" value="DIGUANYLATE CYCLASE DGCM-RELATED"/>
    <property type="match status" value="1"/>
</dbReference>
<dbReference type="NCBIfam" id="TIGR00254">
    <property type="entry name" value="GGDEF"/>
    <property type="match status" value="1"/>
</dbReference>
<evidence type="ECO:0000256" key="3">
    <source>
        <dbReference type="SAM" id="Phobius"/>
    </source>
</evidence>
<evidence type="ECO:0000313" key="6">
    <source>
        <dbReference type="Proteomes" id="UP000464865"/>
    </source>
</evidence>
<sequence length="379" mass="40986">MLSTVVTSLSIVVVSLLFGVALLVAWRHFGLKQHAMIWALSFMSSAIGHGLRIVGGLFPDHQSLTAMLACHASIGSFALLAWGFRLRAKRNSNSVAIVWIISTLFILVVWAFQLVEWRMASRMMTAIADAALVGIIVHTLRRATGVGRTVRWAMTVFGIYITSVAVAAWLARSGGEISDAAFIIVLSIGTPTGMIASGILTLLIVSADLAGELQRQARYDFLTGLFNRRGFEEGVMARTARPRGERGIVVVTDLDRFKAINDRFGHATGDEVIRRFADHIRGFVGADDMAGRMGGEEFALFMARPDIAEATALVEKIRQGVPALFLDFPADVPVTASFGLTSIRPGEDISSAYARADAALYRSKNSGRNKTVADIANVS</sequence>
<dbReference type="FunFam" id="3.30.70.270:FF:000001">
    <property type="entry name" value="Diguanylate cyclase domain protein"/>
    <property type="match status" value="1"/>
</dbReference>
<dbReference type="Gene3D" id="3.30.70.270">
    <property type="match status" value="1"/>
</dbReference>
<evidence type="ECO:0000259" key="4">
    <source>
        <dbReference type="PROSITE" id="PS50887"/>
    </source>
</evidence>
<dbReference type="CDD" id="cd01949">
    <property type="entry name" value="GGDEF"/>
    <property type="match status" value="1"/>
</dbReference>
<protein>
    <recommendedName>
        <fullName evidence="1">diguanylate cyclase</fullName>
        <ecNumber evidence="1">2.7.7.65</ecNumber>
    </recommendedName>
</protein>
<proteinExistence type="predicted"/>
<comment type="catalytic activity">
    <reaction evidence="2">
        <text>2 GTP = 3',3'-c-di-GMP + 2 diphosphate</text>
        <dbReference type="Rhea" id="RHEA:24898"/>
        <dbReference type="ChEBI" id="CHEBI:33019"/>
        <dbReference type="ChEBI" id="CHEBI:37565"/>
        <dbReference type="ChEBI" id="CHEBI:58805"/>
        <dbReference type="EC" id="2.7.7.65"/>
    </reaction>
</comment>
<dbReference type="GO" id="GO:0052621">
    <property type="term" value="F:diguanylate cyclase activity"/>
    <property type="evidence" value="ECO:0007669"/>
    <property type="project" value="UniProtKB-EC"/>
</dbReference>
<feature type="transmembrane region" description="Helical" evidence="3">
    <location>
        <begin position="37"/>
        <end position="58"/>
    </location>
</feature>
<feature type="transmembrane region" description="Helical" evidence="3">
    <location>
        <begin position="152"/>
        <end position="170"/>
    </location>
</feature>
<accession>A0A7L5BEF9</accession>
<dbReference type="InterPro" id="IPR050469">
    <property type="entry name" value="Diguanylate_Cyclase"/>
</dbReference>
<organism evidence="5 6">
    <name type="scientific">Rhizobium oryzihabitans</name>
    <dbReference type="NCBI Taxonomy" id="2267833"/>
    <lineage>
        <taxon>Bacteria</taxon>
        <taxon>Pseudomonadati</taxon>
        <taxon>Pseudomonadota</taxon>
        <taxon>Alphaproteobacteria</taxon>
        <taxon>Hyphomicrobiales</taxon>
        <taxon>Rhizobiaceae</taxon>
        <taxon>Rhizobium/Agrobacterium group</taxon>
        <taxon>Rhizobium</taxon>
    </lineage>
</organism>
<dbReference type="GO" id="GO:0043709">
    <property type="term" value="P:cell adhesion involved in single-species biofilm formation"/>
    <property type="evidence" value="ECO:0007669"/>
    <property type="project" value="TreeGrafter"/>
</dbReference>
<feature type="domain" description="GGDEF" evidence="4">
    <location>
        <begin position="245"/>
        <end position="376"/>
    </location>
</feature>
<dbReference type="InterPro" id="IPR000160">
    <property type="entry name" value="GGDEF_dom"/>
</dbReference>
<keyword evidence="3" id="KW-0472">Membrane</keyword>
<dbReference type="Pfam" id="PF00990">
    <property type="entry name" value="GGDEF"/>
    <property type="match status" value="1"/>
</dbReference>
<dbReference type="EC" id="2.7.7.65" evidence="1"/>
<feature type="transmembrane region" description="Helical" evidence="3">
    <location>
        <begin position="6"/>
        <end position="25"/>
    </location>
</feature>
<name>A0A7L5BEF9_9HYPH</name>
<feature type="transmembrane region" description="Helical" evidence="3">
    <location>
        <begin position="182"/>
        <end position="205"/>
    </location>
</feature>
<keyword evidence="3" id="KW-1133">Transmembrane helix</keyword>
<dbReference type="GO" id="GO:1902201">
    <property type="term" value="P:negative regulation of bacterial-type flagellum-dependent cell motility"/>
    <property type="evidence" value="ECO:0007669"/>
    <property type="project" value="TreeGrafter"/>
</dbReference>
<gene>
    <name evidence="5" type="ORF">G3A56_03795</name>
</gene>
<feature type="transmembrane region" description="Helical" evidence="3">
    <location>
        <begin position="64"/>
        <end position="84"/>
    </location>
</feature>
<dbReference type="InterPro" id="IPR029787">
    <property type="entry name" value="Nucleotide_cyclase"/>
</dbReference>
<evidence type="ECO:0000256" key="2">
    <source>
        <dbReference type="ARBA" id="ARBA00034247"/>
    </source>
</evidence>
<keyword evidence="6" id="KW-1185">Reference proteome</keyword>
<dbReference type="PANTHER" id="PTHR45138">
    <property type="entry name" value="REGULATORY COMPONENTS OF SENSORY TRANSDUCTION SYSTEM"/>
    <property type="match status" value="1"/>
</dbReference>
<dbReference type="AlphaFoldDB" id="A0A7L5BEF9"/>